<evidence type="ECO:0000259" key="3">
    <source>
        <dbReference type="PROSITE" id="PS50158"/>
    </source>
</evidence>
<evidence type="ECO:0000256" key="1">
    <source>
        <dbReference type="PROSITE-ProRule" id="PRU00047"/>
    </source>
</evidence>
<keyword evidence="1" id="KW-0863">Zinc-finger</keyword>
<evidence type="ECO:0000313" key="4">
    <source>
        <dbReference type="EMBL" id="KAL3116294.1"/>
    </source>
</evidence>
<proteinExistence type="predicted"/>
<accession>A0ABD2LM94</accession>
<keyword evidence="1" id="KW-0862">Zinc</keyword>
<feature type="compositionally biased region" description="Basic and acidic residues" evidence="2">
    <location>
        <begin position="128"/>
        <end position="142"/>
    </location>
</feature>
<feature type="region of interest" description="Disordered" evidence="2">
    <location>
        <begin position="973"/>
        <end position="995"/>
    </location>
</feature>
<keyword evidence="5" id="KW-1185">Reference proteome</keyword>
<feature type="compositionally biased region" description="Polar residues" evidence="2">
    <location>
        <begin position="401"/>
        <end position="414"/>
    </location>
</feature>
<dbReference type="InterPro" id="IPR001878">
    <property type="entry name" value="Znf_CCHC"/>
</dbReference>
<evidence type="ECO:0000313" key="5">
    <source>
        <dbReference type="Proteomes" id="UP001620626"/>
    </source>
</evidence>
<feature type="domain" description="CCHC-type" evidence="3">
    <location>
        <begin position="473"/>
        <end position="488"/>
    </location>
</feature>
<dbReference type="InterPro" id="IPR036875">
    <property type="entry name" value="Znf_CCHC_sf"/>
</dbReference>
<sequence length="995" mass="113777">MSSHLRTKIATELKALEKAKTAAELNAESDQTMTSLENAILMEGATDRIKAEVNAISEKIEQIWAAINKWHDLMQKMDKDERKSEQALYEQFQSAEKLSTKMEAANTKLTELKDLEMKVTAGAKLQRSKADRDARTEQREYAKQMSKSGAEPEKGNTRMKHNEATAVLYQLPTLRIKPFAGDKREWPMFEEAFKVAVEQRAGSKIEKLNLLKSLLEREAALLIGGLRLEEKNYDIAMKLLKDTYGDKGEYVRRLHTELANLKRCFSVEDSKQFCMELERLSRELEAAGEDIEGPPIYLMLEKKLYKPFLREILEEKAKDPDNWDTSSLRKTLGNALNKELAIKEVMREYGFENRDTRVEQGFKRQFTRNRFGGSVNVTTNNFGKTNMEGRKFPMQRDANPRQVQGNSAQQNFGFQSRKGQEKNPRNQRNSLAINSQGELTPCAFCGGKHRHDTCEKMKTRPQRISLIQEKRLCFKCLKPNHTARNCPRPMRCFKCQQTHPTALCFQLNPQRGNEWKNTGNRVMNVREEEKQEKKDEFKEVTFSPTQCNSVQGKSRVLLRTAEVTIFNPSNPERSLVASVFVDDGSERSFIKANVAKKLGLPVLQTEECHLTGFGEKEAKRYLSNVVRVGFLGVNGDPYICASNEMEFIVKEMPIVTLNSMDEIELRKKKLSLPSRPRQPDILLGMDVRHDLKIRDEAEKMPSGFTLSTSRIGRMISGYGQVQCPMDKSAQVMYMGSLISAIQNARRGDNPADVALPIEGEAEYPKSLRVENLLRGRDGLVRSARVQTKGKPLVRAINLLYPLEFVQSFEDNVSALQVGAIMDSELATTEPSLPPEKIVQIATTESSLPPVRERSESSGSRRGGRRSTNRDTRPKQQKQHGSLEILFPRNYTIPRRNMLFPSRLAYNDQTRKYRRQRARRLDLSGLRKLFVGLGGTQFVRRELQEQANPALREERQRKEKVEFFKKDAKRVAKAERKAREKAKKSSTDVNRKQLMS</sequence>
<keyword evidence="1" id="KW-0479">Metal-binding</keyword>
<dbReference type="PROSITE" id="PS50158">
    <property type="entry name" value="ZF_CCHC"/>
    <property type="match status" value="1"/>
</dbReference>
<protein>
    <recommendedName>
        <fullName evidence="3">CCHC-type domain-containing protein</fullName>
    </recommendedName>
</protein>
<gene>
    <name evidence="4" type="ORF">niasHT_002377</name>
</gene>
<evidence type="ECO:0000256" key="2">
    <source>
        <dbReference type="SAM" id="MobiDB-lite"/>
    </source>
</evidence>
<dbReference type="Gene3D" id="4.10.60.10">
    <property type="entry name" value="Zinc finger, CCHC-type"/>
    <property type="match status" value="1"/>
</dbReference>
<dbReference type="EMBL" id="JBICBT010000359">
    <property type="protein sequence ID" value="KAL3116294.1"/>
    <property type="molecule type" value="Genomic_DNA"/>
</dbReference>
<dbReference type="PANTHER" id="PTHR47331">
    <property type="entry name" value="PHD-TYPE DOMAIN-CONTAINING PROTEIN"/>
    <property type="match status" value="1"/>
</dbReference>
<dbReference type="Proteomes" id="UP001620626">
    <property type="component" value="Unassembled WGS sequence"/>
</dbReference>
<dbReference type="Pfam" id="PF03564">
    <property type="entry name" value="DUF1759"/>
    <property type="match status" value="1"/>
</dbReference>
<feature type="region of interest" description="Disordered" evidence="2">
    <location>
        <begin position="397"/>
        <end position="433"/>
    </location>
</feature>
<dbReference type="AlphaFoldDB" id="A0ABD2LM94"/>
<dbReference type="GO" id="GO:0019899">
    <property type="term" value="F:enzyme binding"/>
    <property type="evidence" value="ECO:0007669"/>
    <property type="project" value="UniProtKB-ARBA"/>
</dbReference>
<dbReference type="SUPFAM" id="SSF57756">
    <property type="entry name" value="Retrovirus zinc finger-like domains"/>
    <property type="match status" value="1"/>
</dbReference>
<name>A0ABD2LM94_9BILA</name>
<comment type="caution">
    <text evidence="4">The sequence shown here is derived from an EMBL/GenBank/DDBJ whole genome shotgun (WGS) entry which is preliminary data.</text>
</comment>
<dbReference type="PANTHER" id="PTHR47331:SF5">
    <property type="entry name" value="RIBONUCLEASE H"/>
    <property type="match status" value="1"/>
</dbReference>
<dbReference type="GO" id="GO:0008270">
    <property type="term" value="F:zinc ion binding"/>
    <property type="evidence" value="ECO:0007669"/>
    <property type="project" value="UniProtKB-KW"/>
</dbReference>
<feature type="region of interest" description="Disordered" evidence="2">
    <location>
        <begin position="840"/>
        <end position="883"/>
    </location>
</feature>
<dbReference type="SMART" id="SM00343">
    <property type="entry name" value="ZnF_C2HC"/>
    <property type="match status" value="1"/>
</dbReference>
<feature type="region of interest" description="Disordered" evidence="2">
    <location>
        <begin position="123"/>
        <end position="158"/>
    </location>
</feature>
<dbReference type="InterPro" id="IPR005312">
    <property type="entry name" value="DUF1759"/>
</dbReference>
<reference evidence="4 5" key="1">
    <citation type="submission" date="2024-10" db="EMBL/GenBank/DDBJ databases">
        <authorList>
            <person name="Kim D."/>
        </authorList>
    </citation>
    <scope>NUCLEOTIDE SEQUENCE [LARGE SCALE GENOMIC DNA]</scope>
    <source>
        <strain evidence="4">BH-2024</strain>
    </source>
</reference>
<organism evidence="4 5">
    <name type="scientific">Heterodera trifolii</name>
    <dbReference type="NCBI Taxonomy" id="157864"/>
    <lineage>
        <taxon>Eukaryota</taxon>
        <taxon>Metazoa</taxon>
        <taxon>Ecdysozoa</taxon>
        <taxon>Nematoda</taxon>
        <taxon>Chromadorea</taxon>
        <taxon>Rhabditida</taxon>
        <taxon>Tylenchina</taxon>
        <taxon>Tylenchomorpha</taxon>
        <taxon>Tylenchoidea</taxon>
        <taxon>Heteroderidae</taxon>
        <taxon>Heteroderinae</taxon>
        <taxon>Heterodera</taxon>
    </lineage>
</organism>